<comment type="subcellular location">
    <subcellularLocation>
        <location evidence="1">Cell envelope</location>
    </subcellularLocation>
</comment>
<dbReference type="InterPro" id="IPR050553">
    <property type="entry name" value="Thioredoxin_ResA/DsbE_sf"/>
</dbReference>
<gene>
    <name evidence="6" type="ORF">ACFSTG_11430</name>
</gene>
<dbReference type="PANTHER" id="PTHR42852:SF6">
    <property type="entry name" value="THIOL:DISULFIDE INTERCHANGE PROTEIN DSBE"/>
    <property type="match status" value="1"/>
</dbReference>
<feature type="domain" description="Thioredoxin" evidence="5">
    <location>
        <begin position="232"/>
        <end position="373"/>
    </location>
</feature>
<protein>
    <submittedName>
        <fullName evidence="6">Redoxin domain-containing protein</fullName>
    </submittedName>
</protein>
<evidence type="ECO:0000313" key="7">
    <source>
        <dbReference type="Proteomes" id="UP001597468"/>
    </source>
</evidence>
<dbReference type="Gene3D" id="3.40.30.10">
    <property type="entry name" value="Glutaredoxin"/>
    <property type="match status" value="1"/>
</dbReference>
<keyword evidence="2" id="KW-0201">Cytochrome c-type biogenesis</keyword>
<dbReference type="SUPFAM" id="SSF52833">
    <property type="entry name" value="Thioredoxin-like"/>
    <property type="match status" value="1"/>
</dbReference>
<dbReference type="InterPro" id="IPR013766">
    <property type="entry name" value="Thioredoxin_domain"/>
</dbReference>
<proteinExistence type="predicted"/>
<keyword evidence="4" id="KW-0676">Redox-active center</keyword>
<sequence>MRKILMLGVLAVFASCEEDKEEGYYLSGTVENATEGQKVVISELNDSNTQTIPMDTVTVVDGKFEVDLPEKDKPTISFLTMEGKRGSVLYIADNTPITFTLHPDSLHASTVTGGKDNEILYNYLGQIKETNRKMSETRSAMQNAFSTQDHEKLQSLQKDQEEISNTDKENKMKLVENNPGSIVSVMVLQDMINTQMYTSAELRKMFDQLSPEIKQTTLAGTLDQNLKKLSRTDIGSKAPEFSAPTPQGDELALKDVLGEVTLVDFWASWCKPCRVENPNIVEVYKKYHDKGFNIIQVSLDRPGQKEAWIKAIEDDKLGDWNHVSNLKFWQDPIAGDYGVRAIPAAFLLDKDGNIIGKDLRGKALGEKVSELLD</sequence>
<dbReference type="Pfam" id="PF00578">
    <property type="entry name" value="AhpC-TSA"/>
    <property type="match status" value="1"/>
</dbReference>
<dbReference type="EMBL" id="JBHULT010000010">
    <property type="protein sequence ID" value="MFD2518510.1"/>
    <property type="molecule type" value="Genomic_DNA"/>
</dbReference>
<evidence type="ECO:0000313" key="6">
    <source>
        <dbReference type="EMBL" id="MFD2518510.1"/>
    </source>
</evidence>
<comment type="caution">
    <text evidence="6">The sequence shown here is derived from an EMBL/GenBank/DDBJ whole genome shotgun (WGS) entry which is preliminary data.</text>
</comment>
<evidence type="ECO:0000256" key="2">
    <source>
        <dbReference type="ARBA" id="ARBA00022748"/>
    </source>
</evidence>
<dbReference type="InterPro" id="IPR025380">
    <property type="entry name" value="DUF4369"/>
</dbReference>
<dbReference type="PROSITE" id="PS51352">
    <property type="entry name" value="THIOREDOXIN_2"/>
    <property type="match status" value="1"/>
</dbReference>
<dbReference type="RefSeq" id="WP_380752768.1">
    <property type="nucleotide sequence ID" value="NZ_JBHULT010000010.1"/>
</dbReference>
<accession>A0ABW5J1X4</accession>
<name>A0ABW5J1X4_9FLAO</name>
<evidence type="ECO:0000256" key="4">
    <source>
        <dbReference type="ARBA" id="ARBA00023284"/>
    </source>
</evidence>
<dbReference type="CDD" id="cd02966">
    <property type="entry name" value="TlpA_like_family"/>
    <property type="match status" value="1"/>
</dbReference>
<organism evidence="6 7">
    <name type="scientific">Salinimicrobium flavum</name>
    <dbReference type="NCBI Taxonomy" id="1737065"/>
    <lineage>
        <taxon>Bacteria</taxon>
        <taxon>Pseudomonadati</taxon>
        <taxon>Bacteroidota</taxon>
        <taxon>Flavobacteriia</taxon>
        <taxon>Flavobacteriales</taxon>
        <taxon>Flavobacteriaceae</taxon>
        <taxon>Salinimicrobium</taxon>
    </lineage>
</organism>
<reference evidence="7" key="1">
    <citation type="journal article" date="2019" name="Int. J. Syst. Evol. Microbiol.">
        <title>The Global Catalogue of Microorganisms (GCM) 10K type strain sequencing project: providing services to taxonomists for standard genome sequencing and annotation.</title>
        <authorList>
            <consortium name="The Broad Institute Genomics Platform"/>
            <consortium name="The Broad Institute Genome Sequencing Center for Infectious Disease"/>
            <person name="Wu L."/>
            <person name="Ma J."/>
        </authorList>
    </citation>
    <scope>NUCLEOTIDE SEQUENCE [LARGE SCALE GENOMIC DNA]</scope>
    <source>
        <strain evidence="7">KCTC 42585</strain>
    </source>
</reference>
<keyword evidence="7" id="KW-1185">Reference proteome</keyword>
<dbReference type="InterPro" id="IPR000866">
    <property type="entry name" value="AhpC/TSA"/>
</dbReference>
<keyword evidence="3" id="KW-1015">Disulfide bond</keyword>
<dbReference type="Pfam" id="PF14289">
    <property type="entry name" value="DUF4369"/>
    <property type="match status" value="1"/>
</dbReference>
<dbReference type="PANTHER" id="PTHR42852">
    <property type="entry name" value="THIOL:DISULFIDE INTERCHANGE PROTEIN DSBE"/>
    <property type="match status" value="1"/>
</dbReference>
<evidence type="ECO:0000256" key="3">
    <source>
        <dbReference type="ARBA" id="ARBA00023157"/>
    </source>
</evidence>
<dbReference type="PROSITE" id="PS51257">
    <property type="entry name" value="PROKAR_LIPOPROTEIN"/>
    <property type="match status" value="1"/>
</dbReference>
<dbReference type="InterPro" id="IPR036249">
    <property type="entry name" value="Thioredoxin-like_sf"/>
</dbReference>
<dbReference type="Proteomes" id="UP001597468">
    <property type="component" value="Unassembled WGS sequence"/>
</dbReference>
<evidence type="ECO:0000256" key="1">
    <source>
        <dbReference type="ARBA" id="ARBA00004196"/>
    </source>
</evidence>
<evidence type="ECO:0000259" key="5">
    <source>
        <dbReference type="PROSITE" id="PS51352"/>
    </source>
</evidence>